<dbReference type="PANTHER" id="PTHR32507:SF7">
    <property type="entry name" value="K(+)_H(+) ANTIPORTER NHAP2"/>
    <property type="match status" value="1"/>
</dbReference>
<feature type="transmembrane region" description="Helical" evidence="9">
    <location>
        <begin position="366"/>
        <end position="389"/>
    </location>
</feature>
<dbReference type="RefSeq" id="WP_037974688.1">
    <property type="nucleotide sequence ID" value="NZ_JMKI01000008.1"/>
</dbReference>
<dbReference type="NCBIfam" id="NF003716">
    <property type="entry name" value="PRK05326.1-3"/>
    <property type="match status" value="1"/>
</dbReference>
<feature type="transmembrane region" description="Helical" evidence="9">
    <location>
        <begin position="6"/>
        <end position="25"/>
    </location>
</feature>
<dbReference type="PATRIC" id="fig|2754.20.peg.1802"/>
<evidence type="ECO:0000256" key="9">
    <source>
        <dbReference type="SAM" id="Phobius"/>
    </source>
</evidence>
<dbReference type="GO" id="GO:0008324">
    <property type="term" value="F:monoatomic cation transmembrane transporter activity"/>
    <property type="evidence" value="ECO:0007669"/>
    <property type="project" value="InterPro"/>
</dbReference>
<dbReference type="PROSITE" id="PS51202">
    <property type="entry name" value="RCK_C"/>
    <property type="match status" value="1"/>
</dbReference>
<feature type="transmembrane region" description="Helical" evidence="9">
    <location>
        <begin position="274"/>
        <end position="292"/>
    </location>
</feature>
<evidence type="ECO:0000256" key="5">
    <source>
        <dbReference type="ARBA" id="ARBA00022692"/>
    </source>
</evidence>
<evidence type="ECO:0000256" key="1">
    <source>
        <dbReference type="ARBA" id="ARBA00004651"/>
    </source>
</evidence>
<feature type="transmembrane region" description="Helical" evidence="9">
    <location>
        <begin position="59"/>
        <end position="80"/>
    </location>
</feature>
<feature type="domain" description="RCK C-terminal" evidence="10">
    <location>
        <begin position="402"/>
        <end position="485"/>
    </location>
</feature>
<evidence type="ECO:0000259" key="10">
    <source>
        <dbReference type="PROSITE" id="PS51202"/>
    </source>
</evidence>
<dbReference type="InterPro" id="IPR038770">
    <property type="entry name" value="Na+/solute_symporter_sf"/>
</dbReference>
<dbReference type="Proteomes" id="UP000027665">
    <property type="component" value="Unassembled WGS sequence"/>
</dbReference>
<proteinExistence type="predicted"/>
<dbReference type="PANTHER" id="PTHR32507">
    <property type="entry name" value="NA(+)/H(+) ANTIPORTER 1"/>
    <property type="match status" value="1"/>
</dbReference>
<dbReference type="Pfam" id="PF02080">
    <property type="entry name" value="TrkA_C"/>
    <property type="match status" value="1"/>
</dbReference>
<keyword evidence="12" id="KW-1185">Reference proteome</keyword>
<keyword evidence="2" id="KW-0813">Transport</keyword>
<keyword evidence="7" id="KW-0406">Ion transport</keyword>
<accession>A0A073J5N1</accession>
<dbReference type="SUPFAM" id="SSF116726">
    <property type="entry name" value="TrkA C-terminal domain-like"/>
    <property type="match status" value="1"/>
</dbReference>
<feature type="transmembrane region" description="Helical" evidence="9">
    <location>
        <begin position="334"/>
        <end position="354"/>
    </location>
</feature>
<reference evidence="11 12" key="1">
    <citation type="submission" date="2014-04" db="EMBL/GenBank/DDBJ databases">
        <title>Draft Genome Sequence of Synergistes jonesii.</title>
        <authorList>
            <person name="Coil D.A."/>
            <person name="Eisen J.A."/>
            <person name="Holland-Moritz H.E."/>
        </authorList>
    </citation>
    <scope>NUCLEOTIDE SEQUENCE [LARGE SCALE GENOMIC DNA]</scope>
    <source>
        <strain evidence="11 12">78-1</strain>
    </source>
</reference>
<dbReference type="GO" id="GO:0006813">
    <property type="term" value="P:potassium ion transport"/>
    <property type="evidence" value="ECO:0007669"/>
    <property type="project" value="InterPro"/>
</dbReference>
<dbReference type="Gene3D" id="3.30.70.1450">
    <property type="entry name" value="Regulator of K+ conductance, C-terminal domain"/>
    <property type="match status" value="1"/>
</dbReference>
<evidence type="ECO:0000256" key="2">
    <source>
        <dbReference type="ARBA" id="ARBA00022448"/>
    </source>
</evidence>
<feature type="transmembrane region" description="Helical" evidence="9">
    <location>
        <begin position="183"/>
        <end position="210"/>
    </location>
</feature>
<comment type="caution">
    <text evidence="11">The sequence shown here is derived from an EMBL/GenBank/DDBJ whole genome shotgun (WGS) entry which is preliminary data.</text>
</comment>
<sequence>MENANVLIVFVSAILLFCIAFSRLITKAGIPVLVFFIFAGMIMGSEGAGGIYFDNASAASSIGNFALCYIIFAGGMATSWKSAREVLLPGALLSTAGVMITAILVGVAAHFLLGLTLMQGLLLGSVVSCTDAASVFSILRSNNMNLKAPLAPLLELESSSNDPAAYMLTITIISLMKSDGGGFFGYALMFVMQLAVGAGLGFAFGFAGALLINRIRLNSDGLYPVVAATIASFVFAAVQLMRGNGLLGVYIAAMVMGNVKLVHKTSLVRFFDGFSWLMQILVFVTLGLLVFPSQLRAVWLPALVMSAALMFLIRPAAVFITLSGFKYPLKAKLFVSWVGLRGASSIVFATYALTEGIQNADTIFNMVFFISLTSVIIQGSMLTPVASMLGQLDKEDKTLVSRSFTDYEEDIQGTLYELRVVRGSKAVGMAVSDMKFPESVRIMLIKRGESTIAPTGKTLIKEGDTLMVTTGKTEALLALKERLALV</sequence>
<dbReference type="EMBL" id="JMKI01000008">
    <property type="protein sequence ID" value="KEJ93007.1"/>
    <property type="molecule type" value="Genomic_DNA"/>
</dbReference>
<dbReference type="GO" id="GO:0005886">
    <property type="term" value="C:plasma membrane"/>
    <property type="evidence" value="ECO:0007669"/>
    <property type="project" value="UniProtKB-SubCell"/>
</dbReference>
<evidence type="ECO:0000256" key="3">
    <source>
        <dbReference type="ARBA" id="ARBA00022449"/>
    </source>
</evidence>
<feature type="transmembrane region" description="Helical" evidence="9">
    <location>
        <begin position="222"/>
        <end position="240"/>
    </location>
</feature>
<evidence type="ECO:0000256" key="8">
    <source>
        <dbReference type="ARBA" id="ARBA00023136"/>
    </source>
</evidence>
<comment type="subcellular location">
    <subcellularLocation>
        <location evidence="1">Cell membrane</location>
        <topology evidence="1">Multi-pass membrane protein</topology>
    </subcellularLocation>
</comment>
<evidence type="ECO:0000256" key="4">
    <source>
        <dbReference type="ARBA" id="ARBA00022475"/>
    </source>
</evidence>
<dbReference type="InterPro" id="IPR006153">
    <property type="entry name" value="Cation/H_exchanger_TM"/>
</dbReference>
<keyword evidence="3" id="KW-0050">Antiport</keyword>
<keyword evidence="6 9" id="KW-1133">Transmembrane helix</keyword>
<organism evidence="11 12">
    <name type="scientific">Synergistes jonesii</name>
    <dbReference type="NCBI Taxonomy" id="2754"/>
    <lineage>
        <taxon>Bacteria</taxon>
        <taxon>Thermotogati</taxon>
        <taxon>Synergistota</taxon>
        <taxon>Synergistia</taxon>
        <taxon>Synergistales</taxon>
        <taxon>Synergistaceae</taxon>
        <taxon>Synergistes</taxon>
    </lineage>
</organism>
<dbReference type="GeneID" id="90982908"/>
<dbReference type="AlphaFoldDB" id="A0A073J5N1"/>
<feature type="transmembrane region" description="Helical" evidence="9">
    <location>
        <begin position="92"/>
        <end position="113"/>
    </location>
</feature>
<gene>
    <name evidence="11" type="ORF">EH55_13510</name>
</gene>
<evidence type="ECO:0000256" key="7">
    <source>
        <dbReference type="ARBA" id="ARBA00023065"/>
    </source>
</evidence>
<keyword evidence="4" id="KW-1003">Cell membrane</keyword>
<dbReference type="GO" id="GO:1902600">
    <property type="term" value="P:proton transmembrane transport"/>
    <property type="evidence" value="ECO:0007669"/>
    <property type="project" value="InterPro"/>
</dbReference>
<evidence type="ECO:0000313" key="12">
    <source>
        <dbReference type="Proteomes" id="UP000027665"/>
    </source>
</evidence>
<evidence type="ECO:0000256" key="6">
    <source>
        <dbReference type="ARBA" id="ARBA00022989"/>
    </source>
</evidence>
<keyword evidence="8 9" id="KW-0472">Membrane</keyword>
<dbReference type="Gene3D" id="1.20.1530.20">
    <property type="match status" value="1"/>
</dbReference>
<dbReference type="InterPro" id="IPR006037">
    <property type="entry name" value="RCK_C"/>
</dbReference>
<dbReference type="GO" id="GO:0015297">
    <property type="term" value="F:antiporter activity"/>
    <property type="evidence" value="ECO:0007669"/>
    <property type="project" value="UniProtKB-KW"/>
</dbReference>
<protein>
    <submittedName>
        <fullName evidence="11">Potassium transporter</fullName>
    </submittedName>
</protein>
<feature type="transmembrane region" description="Helical" evidence="9">
    <location>
        <begin position="246"/>
        <end position="262"/>
    </location>
</feature>
<name>A0A073J5N1_9BACT</name>
<dbReference type="InterPro" id="IPR036721">
    <property type="entry name" value="RCK_C_sf"/>
</dbReference>
<dbReference type="Pfam" id="PF00999">
    <property type="entry name" value="Na_H_Exchanger"/>
    <property type="match status" value="1"/>
</dbReference>
<feature type="transmembrane region" description="Helical" evidence="9">
    <location>
        <begin position="298"/>
        <end position="322"/>
    </location>
</feature>
<dbReference type="eggNOG" id="COG3263">
    <property type="taxonomic scope" value="Bacteria"/>
</dbReference>
<dbReference type="OrthoDB" id="9810759at2"/>
<dbReference type="NCBIfam" id="NF003715">
    <property type="entry name" value="PRK05326.1-2"/>
    <property type="match status" value="1"/>
</dbReference>
<evidence type="ECO:0000313" key="11">
    <source>
        <dbReference type="EMBL" id="KEJ93007.1"/>
    </source>
</evidence>
<feature type="transmembrane region" description="Helical" evidence="9">
    <location>
        <begin position="32"/>
        <end position="53"/>
    </location>
</feature>
<keyword evidence="5 9" id="KW-0812">Transmembrane</keyword>